<evidence type="ECO:0000259" key="3">
    <source>
        <dbReference type="PROSITE" id="PS50919"/>
    </source>
</evidence>
<dbReference type="OrthoDB" id="292747at2759"/>
<keyword evidence="2" id="KW-0812">Transmembrane</keyword>
<evidence type="ECO:0000313" key="5">
    <source>
        <dbReference type="Proteomes" id="UP000193922"/>
    </source>
</evidence>
<organism evidence="4 5">
    <name type="scientific">Linderina pennispora</name>
    <dbReference type="NCBI Taxonomy" id="61395"/>
    <lineage>
        <taxon>Eukaryota</taxon>
        <taxon>Fungi</taxon>
        <taxon>Fungi incertae sedis</taxon>
        <taxon>Zoopagomycota</taxon>
        <taxon>Kickxellomycotina</taxon>
        <taxon>Kickxellomycetes</taxon>
        <taxon>Kickxellales</taxon>
        <taxon>Kickxellaceae</taxon>
        <taxon>Linderina</taxon>
    </lineage>
</organism>
<evidence type="ECO:0000313" key="4">
    <source>
        <dbReference type="EMBL" id="ORX71975.1"/>
    </source>
</evidence>
<sequence>MPSAFQARQQNSVVALQPHEVAYGSQVTLRSHLPGFGLIHANESLRFPDKGMQQIAGGMAGKQAFNWWQITSLNGTWENSTSPVQHVNDGDLIRLVHVGTVHYLRTGRETPYYMGWDRRMFLDGNATKSNIWDAWRVEIVDEESPLEKSHLRTVTTTFRLYNVISGCLLQATQSRLPAWGRRMSELICTQANTTRSESTLWNIEQVRDRRFARADFSKLVKRRLVRDTIWLNREMSLSNNALIPDHDRYKTTESEPWSWPLLLYPMRLVSWAKDSIKYYEIGNPVLWWTSSFTCLLFPLQLLYWFVRRQRHIQDWSDPAEYAAFWDTGKLLWGGWALHYLPFFLMGRVTYLHHYLPALYFALLLLAFEIQCFARWFLPKPLHLAAVLAGIGVAAGVFVLFSPFTFGWDKPAKDLAYLQWLPTWNVYEDRHLL</sequence>
<feature type="transmembrane region" description="Helical" evidence="2">
    <location>
        <begin position="285"/>
        <end position="306"/>
    </location>
</feature>
<dbReference type="InterPro" id="IPR032421">
    <property type="entry name" value="PMT_4TMC"/>
</dbReference>
<reference evidence="4 5" key="1">
    <citation type="submission" date="2016-07" db="EMBL/GenBank/DDBJ databases">
        <title>Pervasive Adenine N6-methylation of Active Genes in Fungi.</title>
        <authorList>
            <consortium name="DOE Joint Genome Institute"/>
            <person name="Mondo S.J."/>
            <person name="Dannebaum R.O."/>
            <person name="Kuo R.C."/>
            <person name="Labutti K."/>
            <person name="Haridas S."/>
            <person name="Kuo A."/>
            <person name="Salamov A."/>
            <person name="Ahrendt S.R."/>
            <person name="Lipzen A."/>
            <person name="Sullivan W."/>
            <person name="Andreopoulos W.B."/>
            <person name="Clum A."/>
            <person name="Lindquist E."/>
            <person name="Daum C."/>
            <person name="Ramamoorthy G.K."/>
            <person name="Gryganskyi A."/>
            <person name="Culley D."/>
            <person name="Magnuson J.K."/>
            <person name="James T.Y."/>
            <person name="O'Malley M.A."/>
            <person name="Stajich J.E."/>
            <person name="Spatafora J.W."/>
            <person name="Visel A."/>
            <person name="Grigoriev I.V."/>
        </authorList>
    </citation>
    <scope>NUCLEOTIDE SEQUENCE [LARGE SCALE GENOMIC DNA]</scope>
    <source>
        <strain evidence="4 5">ATCC 12442</strain>
    </source>
</reference>
<comment type="function">
    <text evidence="2">Transfers mannose from Dol-P-mannose to Ser or Thr residues on proteins.</text>
</comment>
<dbReference type="RefSeq" id="XP_040745399.1">
    <property type="nucleotide sequence ID" value="XM_040883036.1"/>
</dbReference>
<dbReference type="InterPro" id="IPR016093">
    <property type="entry name" value="MIR_motif"/>
</dbReference>
<protein>
    <recommendedName>
        <fullName evidence="2">Dolichyl-phosphate-mannose--protein mannosyltransferase</fullName>
        <ecNumber evidence="2">2.4.1.109</ecNumber>
    </recommendedName>
</protein>
<dbReference type="GO" id="GO:0005789">
    <property type="term" value="C:endoplasmic reticulum membrane"/>
    <property type="evidence" value="ECO:0007669"/>
    <property type="project" value="UniProtKB-SubCell"/>
</dbReference>
<feature type="domain" description="MIR" evidence="3">
    <location>
        <begin position="148"/>
        <end position="206"/>
    </location>
</feature>
<dbReference type="PROSITE" id="PS50919">
    <property type="entry name" value="MIR"/>
    <property type="match status" value="1"/>
</dbReference>
<comment type="caution">
    <text evidence="4">The sequence shown here is derived from an EMBL/GenBank/DDBJ whole genome shotgun (WGS) entry which is preliminary data.</text>
</comment>
<proteinExistence type="inferred from homology"/>
<gene>
    <name evidence="4" type="ORF">DL89DRAFT_105043</name>
</gene>
<dbReference type="PANTHER" id="PTHR10050:SF46">
    <property type="entry name" value="PROTEIN O-MANNOSYL-TRANSFERASE 2"/>
    <property type="match status" value="1"/>
</dbReference>
<comment type="catalytic activity">
    <reaction evidence="2">
        <text>a di-trans,poly-cis-dolichyl beta-D-mannosyl phosphate + L-threonyl-[protein] = 3-O-(alpha-D-mannosyl)-L-threonyl-[protein] + a di-trans,poly-cis-dolichyl phosphate + H(+)</text>
        <dbReference type="Rhea" id="RHEA:53396"/>
        <dbReference type="Rhea" id="RHEA-COMP:11060"/>
        <dbReference type="Rhea" id="RHEA-COMP:13547"/>
        <dbReference type="Rhea" id="RHEA-COMP:19498"/>
        <dbReference type="Rhea" id="RHEA-COMP:19501"/>
        <dbReference type="ChEBI" id="CHEBI:15378"/>
        <dbReference type="ChEBI" id="CHEBI:30013"/>
        <dbReference type="ChEBI" id="CHEBI:57683"/>
        <dbReference type="ChEBI" id="CHEBI:58211"/>
        <dbReference type="ChEBI" id="CHEBI:137323"/>
        <dbReference type="EC" id="2.4.1.109"/>
    </reaction>
</comment>
<dbReference type="GO" id="GO:0004169">
    <property type="term" value="F:dolichyl-phosphate-mannose-protein mannosyltransferase activity"/>
    <property type="evidence" value="ECO:0007669"/>
    <property type="project" value="UniProtKB-UniRule"/>
</dbReference>
<dbReference type="GeneID" id="63799684"/>
<keyword evidence="1" id="KW-0677">Repeat</keyword>
<dbReference type="SUPFAM" id="SSF82109">
    <property type="entry name" value="MIR domain"/>
    <property type="match status" value="1"/>
</dbReference>
<dbReference type="Gene3D" id="2.80.10.50">
    <property type="match status" value="1"/>
</dbReference>
<dbReference type="Pfam" id="PF16192">
    <property type="entry name" value="PMT_4TMC"/>
    <property type="match status" value="1"/>
</dbReference>
<comment type="pathway">
    <text evidence="2">Protein modification; protein glycosylation.</text>
</comment>
<dbReference type="PANTHER" id="PTHR10050">
    <property type="entry name" value="DOLICHYL-PHOSPHATE-MANNOSE--PROTEIN MANNOSYLTRANSFERASE"/>
    <property type="match status" value="1"/>
</dbReference>
<keyword evidence="2" id="KW-1133">Transmembrane helix</keyword>
<keyword evidence="5" id="KW-1185">Reference proteome</keyword>
<dbReference type="InterPro" id="IPR036300">
    <property type="entry name" value="MIR_dom_sf"/>
</dbReference>
<keyword evidence="2" id="KW-0256">Endoplasmic reticulum</keyword>
<dbReference type="AlphaFoldDB" id="A0A1Y1WF10"/>
<evidence type="ECO:0000256" key="1">
    <source>
        <dbReference type="ARBA" id="ARBA00022737"/>
    </source>
</evidence>
<dbReference type="SMART" id="SM00472">
    <property type="entry name" value="MIR"/>
    <property type="match status" value="3"/>
</dbReference>
<comment type="caution">
    <text evidence="2">Lacks conserved residue(s) required for the propagation of feature annotation.</text>
</comment>
<evidence type="ECO:0000256" key="2">
    <source>
        <dbReference type="RuleBase" id="RU367007"/>
    </source>
</evidence>
<dbReference type="Proteomes" id="UP000193922">
    <property type="component" value="Unassembled WGS sequence"/>
</dbReference>
<dbReference type="EC" id="2.4.1.109" evidence="2"/>
<feature type="transmembrane region" description="Helical" evidence="2">
    <location>
        <begin position="384"/>
        <end position="407"/>
    </location>
</feature>
<keyword evidence="2" id="KW-0472">Membrane</keyword>
<keyword evidence="2" id="KW-0808">Transferase</keyword>
<keyword evidence="2" id="KW-0328">Glycosyltransferase</keyword>
<comment type="catalytic activity">
    <reaction evidence="2">
        <text>a di-trans,poly-cis-dolichyl beta-D-mannosyl phosphate + L-seryl-[protein] = 3-O-(alpha-D-mannosyl)-L-seryl-[protein] + a di-trans,poly-cis-dolichyl phosphate + H(+)</text>
        <dbReference type="Rhea" id="RHEA:17377"/>
        <dbReference type="Rhea" id="RHEA-COMP:9863"/>
        <dbReference type="Rhea" id="RHEA-COMP:13546"/>
        <dbReference type="Rhea" id="RHEA-COMP:19498"/>
        <dbReference type="Rhea" id="RHEA-COMP:19501"/>
        <dbReference type="ChEBI" id="CHEBI:15378"/>
        <dbReference type="ChEBI" id="CHEBI:29999"/>
        <dbReference type="ChEBI" id="CHEBI:57683"/>
        <dbReference type="ChEBI" id="CHEBI:58211"/>
        <dbReference type="ChEBI" id="CHEBI:137321"/>
        <dbReference type="EC" id="2.4.1.109"/>
    </reaction>
</comment>
<dbReference type="InterPro" id="IPR027005">
    <property type="entry name" value="PMT-like"/>
</dbReference>
<accession>A0A1Y1WF10</accession>
<name>A0A1Y1WF10_9FUNG</name>
<dbReference type="UniPathway" id="UPA00378"/>
<dbReference type="CDD" id="cd23276">
    <property type="entry name" value="beta-trefoil_MIR_PMT"/>
    <property type="match status" value="1"/>
</dbReference>
<comment type="subcellular location">
    <subcellularLocation>
        <location evidence="2">Endoplasmic reticulum membrane</location>
        <topology evidence="2">Multi-pass membrane protein</topology>
    </subcellularLocation>
</comment>
<dbReference type="Pfam" id="PF02815">
    <property type="entry name" value="MIR"/>
    <property type="match status" value="1"/>
</dbReference>
<feature type="transmembrane region" description="Helical" evidence="2">
    <location>
        <begin position="357"/>
        <end position="377"/>
    </location>
</feature>
<dbReference type="EMBL" id="MCFD01000003">
    <property type="protein sequence ID" value="ORX71975.1"/>
    <property type="molecule type" value="Genomic_DNA"/>
</dbReference>
<feature type="transmembrane region" description="Helical" evidence="2">
    <location>
        <begin position="330"/>
        <end position="351"/>
    </location>
</feature>
<comment type="similarity">
    <text evidence="2">Belongs to the glycosyltransferase 39 family.</text>
</comment>